<dbReference type="InterPro" id="IPR036680">
    <property type="entry name" value="SPOR-like_sf"/>
</dbReference>
<reference evidence="4 5" key="1">
    <citation type="submission" date="2017-09" db="EMBL/GenBank/DDBJ databases">
        <title>Genomics of the genus Arcobacter.</title>
        <authorList>
            <person name="Perez-Cataluna A."/>
            <person name="Figueras M.J."/>
            <person name="Salas-Masso N."/>
        </authorList>
    </citation>
    <scope>NUCLEOTIDE SEQUENCE [LARGE SCALE GENOMIC DNA]</scope>
    <source>
        <strain evidence="4 5">CECT 7386</strain>
    </source>
</reference>
<organism evidence="4 5">
    <name type="scientific">Malaciobacter mytili LMG 24559</name>
    <dbReference type="NCBI Taxonomy" id="1032238"/>
    <lineage>
        <taxon>Bacteria</taxon>
        <taxon>Pseudomonadati</taxon>
        <taxon>Campylobacterota</taxon>
        <taxon>Epsilonproteobacteria</taxon>
        <taxon>Campylobacterales</taxon>
        <taxon>Arcobacteraceae</taxon>
        <taxon>Malaciobacter</taxon>
    </lineage>
</organism>
<dbReference type="SUPFAM" id="SSF110997">
    <property type="entry name" value="Sporulation related repeat"/>
    <property type="match status" value="1"/>
</dbReference>
<dbReference type="EMBL" id="NXID01000016">
    <property type="protein sequence ID" value="RXK15980.1"/>
    <property type="molecule type" value="Genomic_DNA"/>
</dbReference>
<gene>
    <name evidence="4" type="ORF">CP985_05240</name>
</gene>
<name>A0AAX2AH57_9BACT</name>
<proteinExistence type="predicted"/>
<evidence type="ECO:0000313" key="5">
    <source>
        <dbReference type="Proteomes" id="UP000290092"/>
    </source>
</evidence>
<sequence length="306" mass="35247">MEIKGEDFLKKVQIKQETEELEQRLSQLKKEEEISFNPQPQNSIRNNIEEDAVKVDIADQELGDIMLGTSNDSNEINKKKYLILGLVLIILFLLTIVIIRLLNSPSEDSGFETNKSKEEKILENDNIEEQYQKIIDEKLKNIKEQNNQVEQKEEELNIQSIEEKEKKIEEETVAKPDVFGIKEEVAVEEKKVEPVKEEVAKEQTTLPKKKPVVTEPKVEKKPVVKTTTKPEGTFVQVGAFSKQPAQKYLDKIVNNGFAFTIYKVNINGKIYNKVLIGPYKNRAEAEKNMEIIKRKLNISSAFILRF</sequence>
<evidence type="ECO:0000259" key="3">
    <source>
        <dbReference type="PROSITE" id="PS51724"/>
    </source>
</evidence>
<keyword evidence="2" id="KW-0472">Membrane</keyword>
<dbReference type="GO" id="GO:0042834">
    <property type="term" value="F:peptidoglycan binding"/>
    <property type="evidence" value="ECO:0007669"/>
    <property type="project" value="InterPro"/>
</dbReference>
<dbReference type="PROSITE" id="PS51724">
    <property type="entry name" value="SPOR"/>
    <property type="match status" value="1"/>
</dbReference>
<dbReference type="InterPro" id="IPR007730">
    <property type="entry name" value="SPOR-like_dom"/>
</dbReference>
<keyword evidence="2" id="KW-1133">Transmembrane helix</keyword>
<keyword evidence="1" id="KW-0175">Coiled coil</keyword>
<dbReference type="Proteomes" id="UP000290092">
    <property type="component" value="Unassembled WGS sequence"/>
</dbReference>
<protein>
    <submittedName>
        <fullName evidence="4">SPOR domain-containing protein</fullName>
    </submittedName>
</protein>
<dbReference type="AlphaFoldDB" id="A0AAX2AH57"/>
<evidence type="ECO:0000256" key="1">
    <source>
        <dbReference type="SAM" id="Coils"/>
    </source>
</evidence>
<accession>A0AAX2AH57</accession>
<feature type="coiled-coil region" evidence="1">
    <location>
        <begin position="117"/>
        <end position="171"/>
    </location>
</feature>
<evidence type="ECO:0000313" key="4">
    <source>
        <dbReference type="EMBL" id="RXK15980.1"/>
    </source>
</evidence>
<keyword evidence="5" id="KW-1185">Reference proteome</keyword>
<dbReference type="Gene3D" id="3.30.70.1070">
    <property type="entry name" value="Sporulation related repeat"/>
    <property type="match status" value="1"/>
</dbReference>
<evidence type="ECO:0000256" key="2">
    <source>
        <dbReference type="SAM" id="Phobius"/>
    </source>
</evidence>
<dbReference type="RefSeq" id="WP_114841319.1">
    <property type="nucleotide sequence ID" value="NZ_CP031219.1"/>
</dbReference>
<feature type="transmembrane region" description="Helical" evidence="2">
    <location>
        <begin position="81"/>
        <end position="102"/>
    </location>
</feature>
<feature type="domain" description="SPOR" evidence="3">
    <location>
        <begin position="227"/>
        <end position="305"/>
    </location>
</feature>
<dbReference type="Pfam" id="PF05036">
    <property type="entry name" value="SPOR"/>
    <property type="match status" value="1"/>
</dbReference>
<dbReference type="KEGG" id="amyt:AMYT_0855"/>
<keyword evidence="2" id="KW-0812">Transmembrane</keyword>
<comment type="caution">
    <text evidence="4">The sequence shown here is derived from an EMBL/GenBank/DDBJ whole genome shotgun (WGS) entry which is preliminary data.</text>
</comment>